<organism evidence="1 2">
    <name type="scientific">Caenimonas koreensis DSM 17982</name>
    <dbReference type="NCBI Taxonomy" id="1121255"/>
    <lineage>
        <taxon>Bacteria</taxon>
        <taxon>Pseudomonadati</taxon>
        <taxon>Pseudomonadota</taxon>
        <taxon>Betaproteobacteria</taxon>
        <taxon>Burkholderiales</taxon>
        <taxon>Comamonadaceae</taxon>
        <taxon>Caenimonas</taxon>
    </lineage>
</organism>
<evidence type="ECO:0000313" key="2">
    <source>
        <dbReference type="Proteomes" id="UP000487350"/>
    </source>
</evidence>
<gene>
    <name evidence="1" type="ORF">GHT07_04950</name>
</gene>
<sequence length="252" mass="26000">MTAHDRFLDPPRLILLGAAMLLGSCGGGGSAPALAPAPAPAPAPPPLLTLDVSKVLVTDMVAAAVVKHTQELSSLGIAPVSTQCFRSIQKFAGQPATMFAYEVKEADASKAASLGFAVSVTRADFSAVSVPCIDTVPPAPPPLQSASERLADQVKLTGTQGVELAAANLQCTSAADCTAADIQVVYRQCGASWVALSRLSVFFDATRDAATRNFNARVAYAAETHPLPVPCAAPTPVSGQTYCEKAQCGVYR</sequence>
<proteinExistence type="predicted"/>
<dbReference type="AlphaFoldDB" id="A0A844B0G9"/>
<evidence type="ECO:0008006" key="3">
    <source>
        <dbReference type="Google" id="ProtNLM"/>
    </source>
</evidence>
<dbReference type="RefSeq" id="WP_153583956.1">
    <property type="nucleotide sequence ID" value="NZ_WJBU01000004.1"/>
</dbReference>
<accession>A0A844B0G9</accession>
<evidence type="ECO:0000313" key="1">
    <source>
        <dbReference type="EMBL" id="MRD46613.1"/>
    </source>
</evidence>
<dbReference type="EMBL" id="WJBU01000004">
    <property type="protein sequence ID" value="MRD46613.1"/>
    <property type="molecule type" value="Genomic_DNA"/>
</dbReference>
<protein>
    <recommendedName>
        <fullName evidence="3">Lipoprotein</fullName>
    </recommendedName>
</protein>
<comment type="caution">
    <text evidence="1">The sequence shown here is derived from an EMBL/GenBank/DDBJ whole genome shotgun (WGS) entry which is preliminary data.</text>
</comment>
<keyword evidence="2" id="KW-1185">Reference proteome</keyword>
<name>A0A844B0G9_9BURK</name>
<dbReference type="Proteomes" id="UP000487350">
    <property type="component" value="Unassembled WGS sequence"/>
</dbReference>
<dbReference type="PROSITE" id="PS51257">
    <property type="entry name" value="PROKAR_LIPOPROTEIN"/>
    <property type="match status" value="1"/>
</dbReference>
<reference evidence="1 2" key="1">
    <citation type="submission" date="2019-11" db="EMBL/GenBank/DDBJ databases">
        <title>Caenimonas koreensis gen. nov., sp. nov., isolated from activated sludge.</title>
        <authorList>
            <person name="Seung H.R."/>
        </authorList>
    </citation>
    <scope>NUCLEOTIDE SEQUENCE [LARGE SCALE GENOMIC DNA]</scope>
    <source>
        <strain evidence="1 2">EMB320</strain>
    </source>
</reference>